<organism evidence="1 2">
    <name type="scientific">Paenibacillus phyllosphaerae</name>
    <dbReference type="NCBI Taxonomy" id="274593"/>
    <lineage>
        <taxon>Bacteria</taxon>
        <taxon>Bacillati</taxon>
        <taxon>Bacillota</taxon>
        <taxon>Bacilli</taxon>
        <taxon>Bacillales</taxon>
        <taxon>Paenibacillaceae</taxon>
        <taxon>Paenibacillus</taxon>
    </lineage>
</organism>
<protein>
    <submittedName>
        <fullName evidence="1">Uncharacterized protein</fullName>
    </submittedName>
</protein>
<dbReference type="AlphaFoldDB" id="A0A7W5AZK5"/>
<evidence type="ECO:0000313" key="1">
    <source>
        <dbReference type="EMBL" id="MBB3111638.1"/>
    </source>
</evidence>
<dbReference type="EMBL" id="JACHXK010000008">
    <property type="protein sequence ID" value="MBB3111638.1"/>
    <property type="molecule type" value="Genomic_DNA"/>
</dbReference>
<reference evidence="1 2" key="1">
    <citation type="submission" date="2020-08" db="EMBL/GenBank/DDBJ databases">
        <title>Genomic Encyclopedia of Type Strains, Phase III (KMG-III): the genomes of soil and plant-associated and newly described type strains.</title>
        <authorList>
            <person name="Whitman W."/>
        </authorList>
    </citation>
    <scope>NUCLEOTIDE SEQUENCE [LARGE SCALE GENOMIC DNA]</scope>
    <source>
        <strain evidence="1 2">CECT 5862</strain>
    </source>
</reference>
<sequence length="64" mass="7843">MIERNKRIHRWQAKQLASFSMFLSNSEFDDHVLHMHMETFLISRPFLKMHFEERKEIAVVIQNL</sequence>
<evidence type="ECO:0000313" key="2">
    <source>
        <dbReference type="Proteomes" id="UP000570361"/>
    </source>
</evidence>
<gene>
    <name evidence="1" type="ORF">FHS18_003706</name>
</gene>
<name>A0A7W5AZK5_9BACL</name>
<dbReference type="Proteomes" id="UP000570361">
    <property type="component" value="Unassembled WGS sequence"/>
</dbReference>
<keyword evidence="2" id="KW-1185">Reference proteome</keyword>
<accession>A0A7W5AZK5</accession>
<proteinExistence type="predicted"/>
<comment type="caution">
    <text evidence="1">The sequence shown here is derived from an EMBL/GenBank/DDBJ whole genome shotgun (WGS) entry which is preliminary data.</text>
</comment>